<evidence type="ECO:0008006" key="3">
    <source>
        <dbReference type="Google" id="ProtNLM"/>
    </source>
</evidence>
<dbReference type="EMBL" id="CAMAPF010000936">
    <property type="protein sequence ID" value="CAH9125308.1"/>
    <property type="molecule type" value="Genomic_DNA"/>
</dbReference>
<evidence type="ECO:0000313" key="1">
    <source>
        <dbReference type="EMBL" id="CAH9125308.1"/>
    </source>
</evidence>
<keyword evidence="2" id="KW-1185">Reference proteome</keyword>
<gene>
    <name evidence="1" type="ORF">CEPIT_LOCUS26660</name>
</gene>
<protein>
    <recommendedName>
        <fullName evidence="3">F-box associated domain-containing protein</fullName>
    </recommendedName>
</protein>
<evidence type="ECO:0000313" key="2">
    <source>
        <dbReference type="Proteomes" id="UP001152523"/>
    </source>
</evidence>
<dbReference type="AlphaFoldDB" id="A0AAV0EPX6"/>
<reference evidence="1" key="1">
    <citation type="submission" date="2022-07" db="EMBL/GenBank/DDBJ databases">
        <authorList>
            <person name="Macas J."/>
            <person name="Novak P."/>
            <person name="Neumann P."/>
        </authorList>
    </citation>
    <scope>NUCLEOTIDE SEQUENCE</scope>
</reference>
<accession>A0AAV0EPX6</accession>
<dbReference type="Proteomes" id="UP001152523">
    <property type="component" value="Unassembled WGS sequence"/>
</dbReference>
<sequence length="201" mass="22863">MPKMNQGKGIAIVQEFGSRIFVLQINPALQDRLSGSVFEVFDSAFPESGLVAKSATPFSEGRYIVHEYHRIGEKLYLQVSCQGKRRLLVFDFKTEEWSKDHCFFVWKHRCHGCPVPGLDEDMYLVFGFLIVDFPEIRAGIFPQGKGFSCYQNVNGIFHLEGFGGDKMGCTFVEIGNRDYHWRIQEGIGGGKFSEVHPTKRV</sequence>
<name>A0AAV0EPX6_9ASTE</name>
<organism evidence="1 2">
    <name type="scientific">Cuscuta epithymum</name>
    <dbReference type="NCBI Taxonomy" id="186058"/>
    <lineage>
        <taxon>Eukaryota</taxon>
        <taxon>Viridiplantae</taxon>
        <taxon>Streptophyta</taxon>
        <taxon>Embryophyta</taxon>
        <taxon>Tracheophyta</taxon>
        <taxon>Spermatophyta</taxon>
        <taxon>Magnoliopsida</taxon>
        <taxon>eudicotyledons</taxon>
        <taxon>Gunneridae</taxon>
        <taxon>Pentapetalae</taxon>
        <taxon>asterids</taxon>
        <taxon>lamiids</taxon>
        <taxon>Solanales</taxon>
        <taxon>Convolvulaceae</taxon>
        <taxon>Cuscuteae</taxon>
        <taxon>Cuscuta</taxon>
        <taxon>Cuscuta subgen. Cuscuta</taxon>
    </lineage>
</organism>
<comment type="caution">
    <text evidence="1">The sequence shown here is derived from an EMBL/GenBank/DDBJ whole genome shotgun (WGS) entry which is preliminary data.</text>
</comment>
<proteinExistence type="predicted"/>